<accession>A0A9Q1KL02</accession>
<dbReference type="PROSITE" id="PS01031">
    <property type="entry name" value="SHSP"/>
    <property type="match status" value="1"/>
</dbReference>
<protein>
    <recommendedName>
        <fullName evidence="4">SHSP domain-containing protein</fullName>
    </recommendedName>
</protein>
<dbReference type="AlphaFoldDB" id="A0A9Q1KL02"/>
<dbReference type="CDD" id="cd06464">
    <property type="entry name" value="ACD_sHsps-like"/>
    <property type="match status" value="1"/>
</dbReference>
<dbReference type="OrthoDB" id="1431247at2759"/>
<proteinExistence type="inferred from homology"/>
<keyword evidence="6" id="KW-1185">Reference proteome</keyword>
<comment type="similarity">
    <text evidence="2 3">Belongs to the small heat shock protein (HSP20) family.</text>
</comment>
<dbReference type="InterPro" id="IPR044587">
    <property type="entry name" value="HSP21-like"/>
</dbReference>
<dbReference type="GO" id="GO:0009408">
    <property type="term" value="P:response to heat"/>
    <property type="evidence" value="ECO:0007669"/>
    <property type="project" value="InterPro"/>
</dbReference>
<dbReference type="EMBL" id="JAKOGI010000076">
    <property type="protein sequence ID" value="KAJ8445550.1"/>
    <property type="molecule type" value="Genomic_DNA"/>
</dbReference>
<dbReference type="InterPro" id="IPR008978">
    <property type="entry name" value="HSP20-like_chaperone"/>
</dbReference>
<comment type="caution">
    <text evidence="5">The sequence shown here is derived from an EMBL/GenBank/DDBJ whole genome shotgun (WGS) entry which is preliminary data.</text>
</comment>
<feature type="domain" description="SHSP" evidence="4">
    <location>
        <begin position="134"/>
        <end position="246"/>
    </location>
</feature>
<evidence type="ECO:0000259" key="4">
    <source>
        <dbReference type="PROSITE" id="PS01031"/>
    </source>
</evidence>
<name>A0A9Q1KL02_9CARY</name>
<gene>
    <name evidence="5" type="ORF">Cgig2_012438</name>
</gene>
<reference evidence="5" key="1">
    <citation type="submission" date="2022-04" db="EMBL/GenBank/DDBJ databases">
        <title>Carnegiea gigantea Genome sequencing and assembly v2.</title>
        <authorList>
            <person name="Copetti D."/>
            <person name="Sanderson M.J."/>
            <person name="Burquez A."/>
            <person name="Wojciechowski M.F."/>
        </authorList>
    </citation>
    <scope>NUCLEOTIDE SEQUENCE</scope>
    <source>
        <strain evidence="5">SGP5-SGP5p</strain>
        <tissue evidence="5">Aerial part</tissue>
    </source>
</reference>
<evidence type="ECO:0000256" key="2">
    <source>
        <dbReference type="PROSITE-ProRule" id="PRU00285"/>
    </source>
</evidence>
<dbReference type="PANTHER" id="PTHR46733:SF3">
    <property type="entry name" value="26.5 KDA HEAT SHOCK PROTEIN, MITOCHONDRIAL"/>
    <property type="match status" value="1"/>
</dbReference>
<keyword evidence="1" id="KW-0346">Stress response</keyword>
<evidence type="ECO:0000313" key="5">
    <source>
        <dbReference type="EMBL" id="KAJ8445550.1"/>
    </source>
</evidence>
<evidence type="ECO:0000313" key="6">
    <source>
        <dbReference type="Proteomes" id="UP001153076"/>
    </source>
</evidence>
<dbReference type="Proteomes" id="UP001153076">
    <property type="component" value="Unassembled WGS sequence"/>
</dbReference>
<dbReference type="Pfam" id="PF00011">
    <property type="entry name" value="HSP20"/>
    <property type="match status" value="1"/>
</dbReference>
<sequence length="246" mass="27694">MALARLALKNLQQRASSQPSAVLSRNALLRPYLNEKPVGFGAAQEQGWRYGLIQRFASASGSGSESKEVAVETDQGGRRGGRWRSLLPRRLRRPSLWRRRETRDPFDIFSTAGLGSLLEAAENMNRVFENIIPPQMIAAPTQLMGRFKETKDSYKLRYEVPGLTKEELKVTVDDGVLRIRGERKVEEGDEDEDEYLMSYGFYNASLALPDDAKVDEIKAELKDGVLNITIPKTEAQGKDVKEIQIH</sequence>
<dbReference type="SUPFAM" id="SSF49764">
    <property type="entry name" value="HSP20-like chaperones"/>
    <property type="match status" value="1"/>
</dbReference>
<dbReference type="InterPro" id="IPR002068">
    <property type="entry name" value="A-crystallin/Hsp20_dom"/>
</dbReference>
<organism evidence="5 6">
    <name type="scientific">Carnegiea gigantea</name>
    <dbReference type="NCBI Taxonomy" id="171969"/>
    <lineage>
        <taxon>Eukaryota</taxon>
        <taxon>Viridiplantae</taxon>
        <taxon>Streptophyta</taxon>
        <taxon>Embryophyta</taxon>
        <taxon>Tracheophyta</taxon>
        <taxon>Spermatophyta</taxon>
        <taxon>Magnoliopsida</taxon>
        <taxon>eudicotyledons</taxon>
        <taxon>Gunneridae</taxon>
        <taxon>Pentapetalae</taxon>
        <taxon>Caryophyllales</taxon>
        <taxon>Cactineae</taxon>
        <taxon>Cactaceae</taxon>
        <taxon>Cactoideae</taxon>
        <taxon>Echinocereeae</taxon>
        <taxon>Carnegiea</taxon>
    </lineage>
</organism>
<evidence type="ECO:0000256" key="3">
    <source>
        <dbReference type="RuleBase" id="RU003616"/>
    </source>
</evidence>
<evidence type="ECO:0000256" key="1">
    <source>
        <dbReference type="ARBA" id="ARBA00023016"/>
    </source>
</evidence>
<dbReference type="Gene3D" id="2.60.40.790">
    <property type="match status" value="1"/>
</dbReference>
<dbReference type="PANTHER" id="PTHR46733">
    <property type="entry name" value="26.5 KDA HEAT SHOCK PROTEIN, MITOCHONDRIAL"/>
    <property type="match status" value="1"/>
</dbReference>